<accession>M8AW11</accession>
<dbReference type="Gene3D" id="1.20.58.1030">
    <property type="match status" value="1"/>
</dbReference>
<proteinExistence type="predicted"/>
<evidence type="ECO:0000313" key="1">
    <source>
        <dbReference type="EnsemblPlants" id="EMT05614"/>
    </source>
</evidence>
<name>M8AW11_AEGTA</name>
<dbReference type="InterPro" id="IPR036224">
    <property type="entry name" value="GINS_bundle-like_dom_sf"/>
</dbReference>
<dbReference type="EnsemblPlants" id="EMT05614">
    <property type="protein sequence ID" value="EMT05614"/>
    <property type="gene ID" value="F775_43239"/>
</dbReference>
<reference evidence="1" key="1">
    <citation type="submission" date="2015-06" db="UniProtKB">
        <authorList>
            <consortium name="EnsemblPlants"/>
        </authorList>
    </citation>
    <scope>IDENTIFICATION</scope>
</reference>
<organism evidence="1">
    <name type="scientific">Aegilops tauschii</name>
    <name type="common">Tausch's goatgrass</name>
    <name type="synonym">Aegilops squarrosa</name>
    <dbReference type="NCBI Taxonomy" id="37682"/>
    <lineage>
        <taxon>Eukaryota</taxon>
        <taxon>Viridiplantae</taxon>
        <taxon>Streptophyta</taxon>
        <taxon>Embryophyta</taxon>
        <taxon>Tracheophyta</taxon>
        <taxon>Spermatophyta</taxon>
        <taxon>Magnoliopsida</taxon>
        <taxon>Liliopsida</taxon>
        <taxon>Poales</taxon>
        <taxon>Poaceae</taxon>
        <taxon>BOP clade</taxon>
        <taxon>Pooideae</taxon>
        <taxon>Triticodae</taxon>
        <taxon>Triticeae</taxon>
        <taxon>Triticinae</taxon>
        <taxon>Aegilops</taxon>
    </lineage>
</organism>
<protein>
    <submittedName>
        <fullName evidence="1">Uncharacterized protein</fullName>
    </submittedName>
</protein>
<dbReference type="SUPFAM" id="SSF158573">
    <property type="entry name" value="GINS helical bundle-like"/>
    <property type="match status" value="1"/>
</dbReference>
<sequence>MSSCEDKDSAATRAAAKTDVELLKRFWRNKKVALEILHFDSAHIEKYMAHISNSVDLLSRLTQQQERFAKRYLSN</sequence>
<dbReference type="AlphaFoldDB" id="M8AW11"/>